<accession>R9L3A4</accession>
<dbReference type="Gene3D" id="6.10.250.690">
    <property type="match status" value="1"/>
</dbReference>
<evidence type="ECO:0000313" key="11">
    <source>
        <dbReference type="Proteomes" id="UP000014204"/>
    </source>
</evidence>
<dbReference type="GO" id="GO:0005829">
    <property type="term" value="C:cytosol"/>
    <property type="evidence" value="ECO:0007669"/>
    <property type="project" value="TreeGrafter"/>
</dbReference>
<evidence type="ECO:0000256" key="4">
    <source>
        <dbReference type="ARBA" id="ARBA00023125"/>
    </source>
</evidence>
<dbReference type="CDD" id="cd00383">
    <property type="entry name" value="trans_reg_C"/>
    <property type="match status" value="1"/>
</dbReference>
<organism evidence="10 11">
    <name type="scientific">Adlercreutzia caecimuris B7</name>
    <dbReference type="NCBI Taxonomy" id="1235794"/>
    <lineage>
        <taxon>Bacteria</taxon>
        <taxon>Bacillati</taxon>
        <taxon>Actinomycetota</taxon>
        <taxon>Coriobacteriia</taxon>
        <taxon>Eggerthellales</taxon>
        <taxon>Eggerthellaceae</taxon>
        <taxon>Adlercreutzia</taxon>
    </lineage>
</organism>
<dbReference type="GO" id="GO:0032993">
    <property type="term" value="C:protein-DNA complex"/>
    <property type="evidence" value="ECO:0007669"/>
    <property type="project" value="TreeGrafter"/>
</dbReference>
<gene>
    <name evidence="10" type="ORF">C811_01857</name>
</gene>
<evidence type="ECO:0000313" key="10">
    <source>
        <dbReference type="EMBL" id="EOS50232.1"/>
    </source>
</evidence>
<feature type="domain" description="OmpR/PhoB-type" evidence="9">
    <location>
        <begin position="137"/>
        <end position="235"/>
    </location>
</feature>
<dbReference type="Pfam" id="PF00486">
    <property type="entry name" value="Trans_reg_C"/>
    <property type="match status" value="1"/>
</dbReference>
<evidence type="ECO:0000256" key="2">
    <source>
        <dbReference type="ARBA" id="ARBA00023012"/>
    </source>
</evidence>
<dbReference type="Gene3D" id="3.40.50.2300">
    <property type="match status" value="1"/>
</dbReference>
<dbReference type="InterPro" id="IPR039420">
    <property type="entry name" value="WalR-like"/>
</dbReference>
<dbReference type="OrthoDB" id="5511894at2"/>
<name>R9L3A4_9ACTN</name>
<dbReference type="FunFam" id="3.40.50.2300:FF:000001">
    <property type="entry name" value="DNA-binding response regulator PhoB"/>
    <property type="match status" value="1"/>
</dbReference>
<evidence type="ECO:0000256" key="1">
    <source>
        <dbReference type="ARBA" id="ARBA00022553"/>
    </source>
</evidence>
<dbReference type="PANTHER" id="PTHR48111">
    <property type="entry name" value="REGULATOR OF RPOS"/>
    <property type="match status" value="1"/>
</dbReference>
<dbReference type="InterPro" id="IPR011006">
    <property type="entry name" value="CheY-like_superfamily"/>
</dbReference>
<dbReference type="Pfam" id="PF00072">
    <property type="entry name" value="Response_reg"/>
    <property type="match status" value="1"/>
</dbReference>
<protein>
    <recommendedName>
        <fullName evidence="12">Stage 0 sporulation protein A homolog</fullName>
    </recommendedName>
</protein>
<evidence type="ECO:0000256" key="5">
    <source>
        <dbReference type="ARBA" id="ARBA00023163"/>
    </source>
</evidence>
<sequence>MAEKTILIVDDEKSIRDAVTFYMKREGFGVIPAKDGAEALEIFERSHVDLVILDIMMQGYGGFEVCSAIRDKNSTLPIIMLSAKSDLVDKSLGFKLGADDYITKPFEPAELVMRVNSCLRRSQAFVSEGSSGNGDTGATIVLGDLVIDTRTRQVTAQGKHLDLTAKEYGILLLLAQHPNAVFTRQQILDAVWGYEYYGSAGVVAVFIRKLREKIEANPSKPVHIITEWGVGYRIV</sequence>
<feature type="DNA-binding region" description="OmpR/PhoB-type" evidence="7">
    <location>
        <begin position="137"/>
        <end position="235"/>
    </location>
</feature>
<dbReference type="InterPro" id="IPR001789">
    <property type="entry name" value="Sig_transdc_resp-reg_receiver"/>
</dbReference>
<feature type="modified residue" description="4-aspartylphosphate" evidence="6">
    <location>
        <position position="54"/>
    </location>
</feature>
<evidence type="ECO:0000256" key="7">
    <source>
        <dbReference type="PROSITE-ProRule" id="PRU01091"/>
    </source>
</evidence>
<dbReference type="GeneID" id="82191270"/>
<feature type="domain" description="Response regulatory" evidence="8">
    <location>
        <begin position="5"/>
        <end position="119"/>
    </location>
</feature>
<dbReference type="SUPFAM" id="SSF46894">
    <property type="entry name" value="C-terminal effector domain of the bipartite response regulators"/>
    <property type="match status" value="1"/>
</dbReference>
<dbReference type="SUPFAM" id="SSF52172">
    <property type="entry name" value="CheY-like"/>
    <property type="match status" value="1"/>
</dbReference>
<dbReference type="InterPro" id="IPR036388">
    <property type="entry name" value="WH-like_DNA-bd_sf"/>
</dbReference>
<dbReference type="Proteomes" id="UP000014204">
    <property type="component" value="Unassembled WGS sequence"/>
</dbReference>
<dbReference type="GO" id="GO:0000976">
    <property type="term" value="F:transcription cis-regulatory region binding"/>
    <property type="evidence" value="ECO:0007669"/>
    <property type="project" value="TreeGrafter"/>
</dbReference>
<keyword evidence="1 6" id="KW-0597">Phosphoprotein</keyword>
<dbReference type="PATRIC" id="fig|1235794.3.peg.1831"/>
<keyword evidence="4 7" id="KW-0238">DNA-binding</keyword>
<evidence type="ECO:0008006" key="12">
    <source>
        <dbReference type="Google" id="ProtNLM"/>
    </source>
</evidence>
<proteinExistence type="predicted"/>
<keyword evidence="11" id="KW-1185">Reference proteome</keyword>
<dbReference type="GO" id="GO:0006355">
    <property type="term" value="P:regulation of DNA-templated transcription"/>
    <property type="evidence" value="ECO:0007669"/>
    <property type="project" value="InterPro"/>
</dbReference>
<comment type="caution">
    <text evidence="10">The sequence shown here is derived from an EMBL/GenBank/DDBJ whole genome shotgun (WGS) entry which is preliminary data.</text>
</comment>
<keyword evidence="3" id="KW-0805">Transcription regulation</keyword>
<dbReference type="CDD" id="cd17574">
    <property type="entry name" value="REC_OmpR"/>
    <property type="match status" value="1"/>
</dbReference>
<evidence type="ECO:0000259" key="8">
    <source>
        <dbReference type="PROSITE" id="PS50110"/>
    </source>
</evidence>
<dbReference type="InterPro" id="IPR001867">
    <property type="entry name" value="OmpR/PhoB-type_DNA-bd"/>
</dbReference>
<reference evidence="10 11" key="1">
    <citation type="submission" date="2013-04" db="EMBL/GenBank/DDBJ databases">
        <title>The Genome Sequence of Enterorhabdus caecimuris B7.</title>
        <authorList>
            <consortium name="The Broad Institute Genomics Platform"/>
            <consortium name="The Broad Institute Genome Sequencing Center for Infectious Disease"/>
            <person name="Earl A."/>
            <person name="Xavier R."/>
            <person name="Elson C."/>
            <person name="Duck W."/>
            <person name="Walker B."/>
            <person name="Young S."/>
            <person name="Zeng Q."/>
            <person name="Gargeya S."/>
            <person name="Fitzgerald M."/>
            <person name="Haas B."/>
            <person name="Abouelleil A."/>
            <person name="Allen A.W."/>
            <person name="Alvarado L."/>
            <person name="Arachchi H.M."/>
            <person name="Berlin A.M."/>
            <person name="Chapman S.B."/>
            <person name="Gainer-Dewar J."/>
            <person name="Goldberg J."/>
            <person name="Griggs A."/>
            <person name="Gujja S."/>
            <person name="Hansen M."/>
            <person name="Howarth C."/>
            <person name="Imamovic A."/>
            <person name="Ireland A."/>
            <person name="Larimer J."/>
            <person name="McCowan C."/>
            <person name="Murphy C."/>
            <person name="Pearson M."/>
            <person name="Poon T.W."/>
            <person name="Priest M."/>
            <person name="Roberts A."/>
            <person name="Saif S."/>
            <person name="Shea T."/>
            <person name="Sisk P."/>
            <person name="Sykes S."/>
            <person name="Wortman J."/>
            <person name="Nusbaum C."/>
            <person name="Birren B."/>
        </authorList>
    </citation>
    <scope>NUCLEOTIDE SEQUENCE [LARGE SCALE GENOMIC DNA]</scope>
    <source>
        <strain evidence="10 11">B7</strain>
    </source>
</reference>
<dbReference type="eggNOG" id="COG0745">
    <property type="taxonomic scope" value="Bacteria"/>
</dbReference>
<dbReference type="STRING" id="1235794.C811_01857"/>
<keyword evidence="2" id="KW-0902">Two-component regulatory system</keyword>
<dbReference type="EMBL" id="ASSY01000009">
    <property type="protein sequence ID" value="EOS50232.1"/>
    <property type="molecule type" value="Genomic_DNA"/>
</dbReference>
<dbReference type="SMART" id="SM00448">
    <property type="entry name" value="REC"/>
    <property type="match status" value="1"/>
</dbReference>
<evidence type="ECO:0000259" key="9">
    <source>
        <dbReference type="PROSITE" id="PS51755"/>
    </source>
</evidence>
<dbReference type="HOGENOM" id="CLU_000445_30_4_11"/>
<dbReference type="InterPro" id="IPR016032">
    <property type="entry name" value="Sig_transdc_resp-reg_C-effctor"/>
</dbReference>
<dbReference type="SMART" id="SM00862">
    <property type="entry name" value="Trans_reg_C"/>
    <property type="match status" value="1"/>
</dbReference>
<keyword evidence="5" id="KW-0804">Transcription</keyword>
<evidence type="ECO:0000256" key="6">
    <source>
        <dbReference type="PROSITE-ProRule" id="PRU00169"/>
    </source>
</evidence>
<evidence type="ECO:0000256" key="3">
    <source>
        <dbReference type="ARBA" id="ARBA00023015"/>
    </source>
</evidence>
<dbReference type="RefSeq" id="WP_016310045.1">
    <property type="nucleotide sequence ID" value="NZ_KE159646.1"/>
</dbReference>
<dbReference type="AlphaFoldDB" id="R9L3A4"/>
<dbReference type="PROSITE" id="PS51755">
    <property type="entry name" value="OMPR_PHOB"/>
    <property type="match status" value="1"/>
</dbReference>
<dbReference type="PANTHER" id="PTHR48111:SF40">
    <property type="entry name" value="PHOSPHATE REGULON TRANSCRIPTIONAL REGULATORY PROTEIN PHOB"/>
    <property type="match status" value="1"/>
</dbReference>
<dbReference type="Gene3D" id="1.10.10.10">
    <property type="entry name" value="Winged helix-like DNA-binding domain superfamily/Winged helix DNA-binding domain"/>
    <property type="match status" value="1"/>
</dbReference>
<dbReference type="GO" id="GO:0000156">
    <property type="term" value="F:phosphorelay response regulator activity"/>
    <property type="evidence" value="ECO:0007669"/>
    <property type="project" value="TreeGrafter"/>
</dbReference>
<dbReference type="FunFam" id="1.10.10.10:FF:000018">
    <property type="entry name" value="DNA-binding response regulator ResD"/>
    <property type="match status" value="1"/>
</dbReference>
<dbReference type="PROSITE" id="PS50110">
    <property type="entry name" value="RESPONSE_REGULATORY"/>
    <property type="match status" value="1"/>
</dbReference>